<proteinExistence type="predicted"/>
<dbReference type="RefSeq" id="XP_044655211.1">
    <property type="nucleotide sequence ID" value="XM_044799276.1"/>
</dbReference>
<organism evidence="9 10">
    <name type="scientific">Cercospora kikuchii</name>
    <dbReference type="NCBI Taxonomy" id="84275"/>
    <lineage>
        <taxon>Eukaryota</taxon>
        <taxon>Fungi</taxon>
        <taxon>Dikarya</taxon>
        <taxon>Ascomycota</taxon>
        <taxon>Pezizomycotina</taxon>
        <taxon>Dothideomycetes</taxon>
        <taxon>Dothideomycetidae</taxon>
        <taxon>Mycosphaerellales</taxon>
        <taxon>Mycosphaerellaceae</taxon>
        <taxon>Cercospora</taxon>
    </lineage>
</organism>
<dbReference type="Pfam" id="PF13640">
    <property type="entry name" value="2OG-FeII_Oxy_3"/>
    <property type="match status" value="1"/>
</dbReference>
<keyword evidence="7" id="KW-1133">Transmembrane helix</keyword>
<evidence type="ECO:0000256" key="4">
    <source>
        <dbReference type="ARBA" id="ARBA00023002"/>
    </source>
</evidence>
<dbReference type="InterPro" id="IPR006620">
    <property type="entry name" value="Pro_4_hyd_alph"/>
</dbReference>
<dbReference type="PANTHER" id="PTHR10869">
    <property type="entry name" value="PROLYL 4-HYDROXYLASE ALPHA SUBUNIT"/>
    <property type="match status" value="1"/>
</dbReference>
<dbReference type="SMART" id="SM00702">
    <property type="entry name" value="P4Hc"/>
    <property type="match status" value="1"/>
</dbReference>
<dbReference type="GO" id="GO:0005506">
    <property type="term" value="F:iron ion binding"/>
    <property type="evidence" value="ECO:0007669"/>
    <property type="project" value="InterPro"/>
</dbReference>
<gene>
    <name evidence="9" type="ORF">CKM354_000405200</name>
</gene>
<dbReference type="GO" id="GO:0004656">
    <property type="term" value="F:procollagen-proline 4-dioxygenase activity"/>
    <property type="evidence" value="ECO:0007669"/>
    <property type="project" value="TreeGrafter"/>
</dbReference>
<evidence type="ECO:0000313" key="10">
    <source>
        <dbReference type="Proteomes" id="UP000825890"/>
    </source>
</evidence>
<feature type="transmembrane region" description="Helical" evidence="7">
    <location>
        <begin position="12"/>
        <end position="30"/>
    </location>
</feature>
<evidence type="ECO:0000256" key="5">
    <source>
        <dbReference type="ARBA" id="ARBA00023004"/>
    </source>
</evidence>
<keyword evidence="7" id="KW-0472">Membrane</keyword>
<keyword evidence="7" id="KW-0812">Transmembrane</keyword>
<comment type="cofactor">
    <cofactor evidence="1">
        <name>L-ascorbate</name>
        <dbReference type="ChEBI" id="CHEBI:38290"/>
    </cofactor>
</comment>
<sequence length="293" mass="33172">MANESRTYRIALEIAIISLAIYFLVGAPGISSTSTTNSSSKDTKPEPVSNSQSKFEHLVYPSQNLQCPRHEYTAHIYSTNPLMIYIENFLSDTEVEHLIGLSSQKWKISTVFNAGVEGVDSTVRKSEKAAIDRDNVVQCIEQRALAFQGWPKETFIERLWTQRYNVSGHYSLHYDWATSSRTSRRVSSFMVYLKDECRGGGTNFPRIPKPDVEDREQGRKWCQFIDCDESSSEGVGGVTFMPRKGSAVFWANFDSEGRGYKETIHSGMPVLEGQKIGLNIWSWYQAGHRAPDE</sequence>
<evidence type="ECO:0000256" key="1">
    <source>
        <dbReference type="ARBA" id="ARBA00001961"/>
    </source>
</evidence>
<dbReference type="Gene3D" id="2.60.120.620">
    <property type="entry name" value="q2cbj1_9rhob like domain"/>
    <property type="match status" value="1"/>
</dbReference>
<dbReference type="EMBL" id="BOLY01000002">
    <property type="protein sequence ID" value="GIZ40724.1"/>
    <property type="molecule type" value="Genomic_DNA"/>
</dbReference>
<keyword evidence="2" id="KW-0479">Metal-binding</keyword>
<dbReference type="OrthoDB" id="420380at2759"/>
<evidence type="ECO:0000313" key="9">
    <source>
        <dbReference type="EMBL" id="GIZ40724.1"/>
    </source>
</evidence>
<name>A0A9P3FFE3_9PEZI</name>
<dbReference type="GO" id="GO:0031418">
    <property type="term" value="F:L-ascorbic acid binding"/>
    <property type="evidence" value="ECO:0007669"/>
    <property type="project" value="InterPro"/>
</dbReference>
<keyword evidence="10" id="KW-1185">Reference proteome</keyword>
<evidence type="ECO:0000259" key="8">
    <source>
        <dbReference type="SMART" id="SM00702"/>
    </source>
</evidence>
<accession>A0A9P3FFE3</accession>
<dbReference type="GO" id="GO:0005783">
    <property type="term" value="C:endoplasmic reticulum"/>
    <property type="evidence" value="ECO:0007669"/>
    <property type="project" value="TreeGrafter"/>
</dbReference>
<evidence type="ECO:0000256" key="7">
    <source>
        <dbReference type="SAM" id="Phobius"/>
    </source>
</evidence>
<evidence type="ECO:0000256" key="3">
    <source>
        <dbReference type="ARBA" id="ARBA00022964"/>
    </source>
</evidence>
<comment type="caution">
    <text evidence="9">The sequence shown here is derived from an EMBL/GenBank/DDBJ whole genome shotgun (WGS) entry which is preliminary data.</text>
</comment>
<dbReference type="AlphaFoldDB" id="A0A9P3FFE3"/>
<dbReference type="InterPro" id="IPR045054">
    <property type="entry name" value="P4HA-like"/>
</dbReference>
<feature type="domain" description="Prolyl 4-hydroxylase alpha subunit" evidence="8">
    <location>
        <begin position="81"/>
        <end position="283"/>
    </location>
</feature>
<keyword evidence="3" id="KW-0223">Dioxygenase</keyword>
<dbReference type="InterPro" id="IPR044862">
    <property type="entry name" value="Pro_4_hyd_alph_FE2OG_OXY"/>
</dbReference>
<evidence type="ECO:0000256" key="2">
    <source>
        <dbReference type="ARBA" id="ARBA00022723"/>
    </source>
</evidence>
<dbReference type="GeneID" id="68289627"/>
<dbReference type="PANTHER" id="PTHR10869:SF246">
    <property type="entry name" value="TRANSMEMBRANE PROLYL 4-HYDROXYLASE"/>
    <property type="match status" value="1"/>
</dbReference>
<reference evidence="9 10" key="1">
    <citation type="submission" date="2021-01" db="EMBL/GenBank/DDBJ databases">
        <title>Cercospora kikuchii MAFF 305040 whole genome shotgun sequence.</title>
        <authorList>
            <person name="Kashiwa T."/>
            <person name="Suzuki T."/>
        </authorList>
    </citation>
    <scope>NUCLEOTIDE SEQUENCE [LARGE SCALE GENOMIC DNA]</scope>
    <source>
        <strain evidence="9 10">MAFF 305040</strain>
    </source>
</reference>
<keyword evidence="5" id="KW-0408">Iron</keyword>
<dbReference type="Proteomes" id="UP000825890">
    <property type="component" value="Unassembled WGS sequence"/>
</dbReference>
<feature type="region of interest" description="Disordered" evidence="6">
    <location>
        <begin position="32"/>
        <end position="53"/>
    </location>
</feature>
<keyword evidence="4" id="KW-0560">Oxidoreductase</keyword>
<protein>
    <recommendedName>
        <fullName evidence="8">Prolyl 4-hydroxylase alpha subunit domain-containing protein</fullName>
    </recommendedName>
</protein>
<evidence type="ECO:0000256" key="6">
    <source>
        <dbReference type="SAM" id="MobiDB-lite"/>
    </source>
</evidence>